<proteinExistence type="predicted"/>
<feature type="transmembrane region" description="Helical" evidence="2">
    <location>
        <begin position="12"/>
        <end position="34"/>
    </location>
</feature>
<dbReference type="PANTHER" id="PTHR31157">
    <property type="entry name" value="SCP DOMAIN-CONTAINING PROTEIN"/>
    <property type="match status" value="1"/>
</dbReference>
<keyword evidence="2" id="KW-0812">Transmembrane</keyword>
<dbReference type="InterPro" id="IPR035940">
    <property type="entry name" value="CAP_sf"/>
</dbReference>
<protein>
    <recommendedName>
        <fullName evidence="3">SCP domain-containing protein</fullName>
    </recommendedName>
</protein>
<dbReference type="EMBL" id="BAABAT010000005">
    <property type="protein sequence ID" value="GAA4247942.1"/>
    <property type="molecule type" value="Genomic_DNA"/>
</dbReference>
<reference evidence="5" key="1">
    <citation type="journal article" date="2019" name="Int. J. Syst. Evol. Microbiol.">
        <title>The Global Catalogue of Microorganisms (GCM) 10K type strain sequencing project: providing services to taxonomists for standard genome sequencing and annotation.</title>
        <authorList>
            <consortium name="The Broad Institute Genomics Platform"/>
            <consortium name="The Broad Institute Genome Sequencing Center for Infectious Disease"/>
            <person name="Wu L."/>
            <person name="Ma J."/>
        </authorList>
    </citation>
    <scope>NUCLEOTIDE SEQUENCE [LARGE SCALE GENOMIC DNA]</scope>
    <source>
        <strain evidence="5">JCM 17441</strain>
    </source>
</reference>
<comment type="caution">
    <text evidence="4">The sequence shown here is derived from an EMBL/GenBank/DDBJ whole genome shotgun (WGS) entry which is preliminary data.</text>
</comment>
<name>A0ABP8D5H0_9ACTN</name>
<sequence length="212" mass="21399">MRQLVDRLGPTGVAALVAAVLVLFGLGSLIVPALTDGGGTSNAERAAPPAAPAAEPAASSAPAASGAPSSAATTPGAARTTLVAANFNTGYEDRVVQLINGERRKEKCQPLRVDAKLRAAARGHAADMASRDFTGSRGSDGSDAAARVQAAGYSGFADELTAKGGDAGDVVKRWLHDGNTHDMLVDCAITSIGVGAAMRGRTPYWTADTGRA</sequence>
<keyword evidence="5" id="KW-1185">Reference proteome</keyword>
<feature type="domain" description="SCP" evidence="3">
    <location>
        <begin position="97"/>
        <end position="206"/>
    </location>
</feature>
<dbReference type="Gene3D" id="3.40.33.10">
    <property type="entry name" value="CAP"/>
    <property type="match status" value="1"/>
</dbReference>
<dbReference type="RefSeq" id="WP_345124838.1">
    <property type="nucleotide sequence ID" value="NZ_BAABAT010000005.1"/>
</dbReference>
<evidence type="ECO:0000256" key="1">
    <source>
        <dbReference type="SAM" id="MobiDB-lite"/>
    </source>
</evidence>
<dbReference type="CDD" id="cd05379">
    <property type="entry name" value="CAP_bacterial"/>
    <property type="match status" value="1"/>
</dbReference>
<dbReference type="InterPro" id="IPR014044">
    <property type="entry name" value="CAP_dom"/>
</dbReference>
<gene>
    <name evidence="4" type="ORF">GCM10022255_025910</name>
</gene>
<dbReference type="SUPFAM" id="SSF55797">
    <property type="entry name" value="PR-1-like"/>
    <property type="match status" value="1"/>
</dbReference>
<accession>A0ABP8D5H0</accession>
<keyword evidence="2" id="KW-0472">Membrane</keyword>
<dbReference type="PANTHER" id="PTHR31157:SF1">
    <property type="entry name" value="SCP DOMAIN-CONTAINING PROTEIN"/>
    <property type="match status" value="1"/>
</dbReference>
<dbReference type="Pfam" id="PF00188">
    <property type="entry name" value="CAP"/>
    <property type="match status" value="1"/>
</dbReference>
<feature type="compositionally biased region" description="Low complexity" evidence="1">
    <location>
        <begin position="43"/>
        <end position="74"/>
    </location>
</feature>
<dbReference type="Proteomes" id="UP001500620">
    <property type="component" value="Unassembled WGS sequence"/>
</dbReference>
<evidence type="ECO:0000313" key="4">
    <source>
        <dbReference type="EMBL" id="GAA4247942.1"/>
    </source>
</evidence>
<feature type="region of interest" description="Disordered" evidence="1">
    <location>
        <begin position="39"/>
        <end position="74"/>
    </location>
</feature>
<evidence type="ECO:0000256" key="2">
    <source>
        <dbReference type="SAM" id="Phobius"/>
    </source>
</evidence>
<organism evidence="4 5">
    <name type="scientific">Dactylosporangium darangshiense</name>
    <dbReference type="NCBI Taxonomy" id="579108"/>
    <lineage>
        <taxon>Bacteria</taxon>
        <taxon>Bacillati</taxon>
        <taxon>Actinomycetota</taxon>
        <taxon>Actinomycetes</taxon>
        <taxon>Micromonosporales</taxon>
        <taxon>Micromonosporaceae</taxon>
        <taxon>Dactylosporangium</taxon>
    </lineage>
</organism>
<keyword evidence="2" id="KW-1133">Transmembrane helix</keyword>
<evidence type="ECO:0000259" key="3">
    <source>
        <dbReference type="Pfam" id="PF00188"/>
    </source>
</evidence>
<evidence type="ECO:0000313" key="5">
    <source>
        <dbReference type="Proteomes" id="UP001500620"/>
    </source>
</evidence>